<protein>
    <recommendedName>
        <fullName evidence="2">AMP-dependent synthetase/ligase domain-containing protein</fullName>
    </recommendedName>
</protein>
<keyword evidence="1" id="KW-0472">Membrane</keyword>
<proteinExistence type="predicted"/>
<comment type="caution">
    <text evidence="3">The sequence shown here is derived from an EMBL/GenBank/DDBJ whole genome shotgun (WGS) entry which is preliminary data.</text>
</comment>
<dbReference type="PANTHER" id="PTHR24096">
    <property type="entry name" value="LONG-CHAIN-FATTY-ACID--COA LIGASE"/>
    <property type="match status" value="1"/>
</dbReference>
<dbReference type="GO" id="GO:0016405">
    <property type="term" value="F:CoA-ligase activity"/>
    <property type="evidence" value="ECO:0007669"/>
    <property type="project" value="TreeGrafter"/>
</dbReference>
<reference evidence="3" key="1">
    <citation type="submission" date="2021-07" db="EMBL/GenBank/DDBJ databases">
        <authorList>
            <person name="Branca A.L. A."/>
        </authorList>
    </citation>
    <scope>NUCLEOTIDE SEQUENCE</scope>
</reference>
<evidence type="ECO:0000313" key="3">
    <source>
        <dbReference type="EMBL" id="CAG8096215.1"/>
    </source>
</evidence>
<dbReference type="OrthoDB" id="6509636at2759"/>
<keyword evidence="1" id="KW-1133">Transmembrane helix</keyword>
<keyword evidence="1" id="KW-0812">Transmembrane</keyword>
<organism evidence="3 4">
    <name type="scientific">Penicillium olsonii</name>
    <dbReference type="NCBI Taxonomy" id="99116"/>
    <lineage>
        <taxon>Eukaryota</taxon>
        <taxon>Fungi</taxon>
        <taxon>Dikarya</taxon>
        <taxon>Ascomycota</taxon>
        <taxon>Pezizomycotina</taxon>
        <taxon>Eurotiomycetes</taxon>
        <taxon>Eurotiomycetidae</taxon>
        <taxon>Eurotiales</taxon>
        <taxon>Aspergillaceae</taxon>
        <taxon>Penicillium</taxon>
    </lineage>
</organism>
<evidence type="ECO:0000313" key="4">
    <source>
        <dbReference type="Proteomes" id="UP001153618"/>
    </source>
</evidence>
<dbReference type="InterPro" id="IPR020845">
    <property type="entry name" value="AMP-binding_CS"/>
</dbReference>
<sequence>MNWDVRLAGFCNSFNMPYKSRWTIDVPDTHLASLLLQSPTAPLSQTHRAFLDAARADTHYLTTHDFRLWSQRLAAGLRKSGLQPGDRVLLFSGNDLFFPVVFMGVIMAGGIFTGANPTFVARELAYQLQDSGATYLLCATGSLETGIEAAKQANIPKDRVFAYDSSIFDGNTTPQQGCRYWSDLVTSKEEGAAFAWEELSTPDLSRRTLALNYSSGTTGRPKGVEISHRNYVSNMLQYCHFGTLSPDYKSRLERSRWLCFLPMYHAMAQNIFIAAALYRATPVYVMPKFDFVKMLEYTQRFRITDLILVPPVVVALAKHPAVKDFDLNCVEAVMSGAAPLGREVCEEVEKLWPAGKINIKQGWGMTE</sequence>
<dbReference type="EMBL" id="CAJVOS010000022">
    <property type="protein sequence ID" value="CAG8096215.1"/>
    <property type="molecule type" value="Genomic_DNA"/>
</dbReference>
<feature type="domain" description="AMP-dependent synthetase/ligase" evidence="2">
    <location>
        <begin position="52"/>
        <end position="367"/>
    </location>
</feature>
<feature type="transmembrane region" description="Helical" evidence="1">
    <location>
        <begin position="96"/>
        <end position="115"/>
    </location>
</feature>
<evidence type="ECO:0000259" key="2">
    <source>
        <dbReference type="Pfam" id="PF00501"/>
    </source>
</evidence>
<gene>
    <name evidence="3" type="ORF">POLS_LOCUS4540</name>
</gene>
<dbReference type="Gene3D" id="3.40.50.980">
    <property type="match status" value="2"/>
</dbReference>
<accession>A0A9W4HQQ7</accession>
<dbReference type="InterPro" id="IPR000873">
    <property type="entry name" value="AMP-dep_synth/lig_dom"/>
</dbReference>
<dbReference type="Proteomes" id="UP001153618">
    <property type="component" value="Unassembled WGS sequence"/>
</dbReference>
<dbReference type="PROSITE" id="PS00455">
    <property type="entry name" value="AMP_BINDING"/>
    <property type="match status" value="1"/>
</dbReference>
<dbReference type="SUPFAM" id="SSF56801">
    <property type="entry name" value="Acetyl-CoA synthetase-like"/>
    <property type="match status" value="1"/>
</dbReference>
<keyword evidence="4" id="KW-1185">Reference proteome</keyword>
<name>A0A9W4HQQ7_PENOL</name>
<evidence type="ECO:0000256" key="1">
    <source>
        <dbReference type="SAM" id="Phobius"/>
    </source>
</evidence>
<dbReference type="Pfam" id="PF00501">
    <property type="entry name" value="AMP-binding"/>
    <property type="match status" value="1"/>
</dbReference>
<dbReference type="PANTHER" id="PTHR24096:SF424">
    <property type="entry name" value="ACETYL-COA SYNTHETASE-LIKE PROTEIN-RELATED"/>
    <property type="match status" value="1"/>
</dbReference>
<dbReference type="AlphaFoldDB" id="A0A9W4HQQ7"/>